<evidence type="ECO:0000259" key="8">
    <source>
        <dbReference type="PROSITE" id="PS50850"/>
    </source>
</evidence>
<dbReference type="PANTHER" id="PTHR43266:SF2">
    <property type="entry name" value="MAJOR FACILITATOR SUPERFAMILY (MFS) PROFILE DOMAIN-CONTAINING PROTEIN"/>
    <property type="match status" value="1"/>
</dbReference>
<keyword evidence="6 7" id="KW-0472">Membrane</keyword>
<feature type="domain" description="Major facilitator superfamily (MFS) profile" evidence="8">
    <location>
        <begin position="12"/>
        <end position="401"/>
    </location>
</feature>
<evidence type="ECO:0000313" key="10">
    <source>
        <dbReference type="Proteomes" id="UP000318521"/>
    </source>
</evidence>
<evidence type="ECO:0000256" key="5">
    <source>
        <dbReference type="ARBA" id="ARBA00022989"/>
    </source>
</evidence>
<dbReference type="CDD" id="cd06173">
    <property type="entry name" value="MFS_MefA_like"/>
    <property type="match status" value="1"/>
</dbReference>
<feature type="transmembrane region" description="Helical" evidence="7">
    <location>
        <begin position="89"/>
        <end position="112"/>
    </location>
</feature>
<protein>
    <submittedName>
        <fullName evidence="9">MFS transporter</fullName>
    </submittedName>
</protein>
<dbReference type="InterPro" id="IPR036259">
    <property type="entry name" value="MFS_trans_sf"/>
</dbReference>
<feature type="transmembrane region" description="Helical" evidence="7">
    <location>
        <begin position="376"/>
        <end position="397"/>
    </location>
</feature>
<keyword evidence="2" id="KW-0813">Transport</keyword>
<dbReference type="InterPro" id="IPR001958">
    <property type="entry name" value="Tet-R_TetA/multi-R_MdtG-like"/>
</dbReference>
<dbReference type="PRINTS" id="PR01035">
    <property type="entry name" value="TCRTETA"/>
</dbReference>
<proteinExistence type="predicted"/>
<feature type="transmembrane region" description="Helical" evidence="7">
    <location>
        <begin position="157"/>
        <end position="185"/>
    </location>
</feature>
<reference evidence="9 10" key="1">
    <citation type="submission" date="2019-07" db="EMBL/GenBank/DDBJ databases">
        <authorList>
            <person name="Park Y.J."/>
            <person name="Jeong S.E."/>
            <person name="Jung H.S."/>
        </authorList>
    </citation>
    <scope>NUCLEOTIDE SEQUENCE [LARGE SCALE GENOMIC DNA]</scope>
    <source>
        <strain evidence="10">P16(2019)</strain>
    </source>
</reference>
<keyword evidence="3" id="KW-1003">Cell membrane</keyword>
<dbReference type="Pfam" id="PF07690">
    <property type="entry name" value="MFS_1"/>
    <property type="match status" value="1"/>
</dbReference>
<evidence type="ECO:0000256" key="7">
    <source>
        <dbReference type="SAM" id="Phobius"/>
    </source>
</evidence>
<dbReference type="AlphaFoldDB" id="A0A554A2J9"/>
<keyword evidence="4 7" id="KW-0812">Transmembrane</keyword>
<sequence>MERGSVWKNKQYMNVVIAQTFSSFADWMFLICMLAMAAVELRVSSIEISILMLAFVIPQLFISPFAGGLADRFDRKYLLLLSEIGRAMVVLLTPIASDIYFLAMILLLLSLFKSFFIPAKNGKLKEVLHPEQLQEGVAVSGMIDNASKIFGPSLGGLLIAMLHFSTLFYVVSVAYFLSVVVLLFLKKDQYSLSQTEQATTKKSSIGLEGFQMIASSPFIFVGMIAMASGLFFIQLIDSQLVLFLDQSFRNTSQMLGFSMAASGAGTLLITALLRKRAIRDYYANMYHGVFVLGISFFLAILCTYIPEYLALLIMPICFFIGGFAIGLVLVTFQITVQTSTPVDKIGRMFGAISSVNSLVTILGLTLGGVIAQIVGVSLTILITAICLVILAMALKIYEMKNSHTTKPVMRRLN</sequence>
<keyword evidence="5 7" id="KW-1133">Transmembrane helix</keyword>
<feature type="transmembrane region" description="Helical" evidence="7">
    <location>
        <begin position="312"/>
        <end position="336"/>
    </location>
</feature>
<name>A0A554A2J9_9BACI</name>
<feature type="transmembrane region" description="Helical" evidence="7">
    <location>
        <begin position="348"/>
        <end position="370"/>
    </location>
</feature>
<dbReference type="PROSITE" id="PS50850">
    <property type="entry name" value="MFS"/>
    <property type="match status" value="1"/>
</dbReference>
<feature type="transmembrane region" description="Helical" evidence="7">
    <location>
        <begin position="12"/>
        <end position="36"/>
    </location>
</feature>
<dbReference type="SUPFAM" id="SSF103473">
    <property type="entry name" value="MFS general substrate transporter"/>
    <property type="match status" value="1"/>
</dbReference>
<evidence type="ECO:0000313" key="9">
    <source>
        <dbReference type="EMBL" id="TSB47908.1"/>
    </source>
</evidence>
<comment type="caution">
    <text evidence="9">The sequence shown here is derived from an EMBL/GenBank/DDBJ whole genome shotgun (WGS) entry which is preliminary data.</text>
</comment>
<feature type="transmembrane region" description="Helical" evidence="7">
    <location>
        <begin position="48"/>
        <end position="69"/>
    </location>
</feature>
<accession>A0A554A2J9</accession>
<gene>
    <name evidence="9" type="ORF">FN960_05220</name>
</gene>
<dbReference type="Gene3D" id="1.20.1250.20">
    <property type="entry name" value="MFS general substrate transporter like domains"/>
    <property type="match status" value="1"/>
</dbReference>
<dbReference type="EMBL" id="VLXZ01000002">
    <property type="protein sequence ID" value="TSB47908.1"/>
    <property type="molecule type" value="Genomic_DNA"/>
</dbReference>
<feature type="transmembrane region" description="Helical" evidence="7">
    <location>
        <begin position="205"/>
        <end position="233"/>
    </location>
</feature>
<evidence type="ECO:0000256" key="3">
    <source>
        <dbReference type="ARBA" id="ARBA00022475"/>
    </source>
</evidence>
<dbReference type="GO" id="GO:0022857">
    <property type="term" value="F:transmembrane transporter activity"/>
    <property type="evidence" value="ECO:0007669"/>
    <property type="project" value="InterPro"/>
</dbReference>
<comment type="subcellular location">
    <subcellularLocation>
        <location evidence="1">Cell membrane</location>
        <topology evidence="1">Multi-pass membrane protein</topology>
    </subcellularLocation>
</comment>
<keyword evidence="10" id="KW-1185">Reference proteome</keyword>
<dbReference type="InterPro" id="IPR011701">
    <property type="entry name" value="MFS"/>
</dbReference>
<dbReference type="OrthoDB" id="9775268at2"/>
<evidence type="ECO:0000256" key="4">
    <source>
        <dbReference type="ARBA" id="ARBA00022692"/>
    </source>
</evidence>
<dbReference type="Proteomes" id="UP000318521">
    <property type="component" value="Unassembled WGS sequence"/>
</dbReference>
<dbReference type="RefSeq" id="WP_143847569.1">
    <property type="nucleotide sequence ID" value="NZ_VLXZ01000002.1"/>
</dbReference>
<feature type="transmembrane region" description="Helical" evidence="7">
    <location>
        <begin position="253"/>
        <end position="273"/>
    </location>
</feature>
<dbReference type="PANTHER" id="PTHR43266">
    <property type="entry name" value="MACROLIDE-EFFLUX PROTEIN"/>
    <property type="match status" value="1"/>
</dbReference>
<feature type="transmembrane region" description="Helical" evidence="7">
    <location>
        <begin position="285"/>
        <end position="306"/>
    </location>
</feature>
<dbReference type="GO" id="GO:0005886">
    <property type="term" value="C:plasma membrane"/>
    <property type="evidence" value="ECO:0007669"/>
    <property type="project" value="UniProtKB-SubCell"/>
</dbReference>
<evidence type="ECO:0000256" key="2">
    <source>
        <dbReference type="ARBA" id="ARBA00022448"/>
    </source>
</evidence>
<organism evidence="9 10">
    <name type="scientific">Alkalicoccobacillus porphyridii</name>
    <dbReference type="NCBI Taxonomy" id="2597270"/>
    <lineage>
        <taxon>Bacteria</taxon>
        <taxon>Bacillati</taxon>
        <taxon>Bacillota</taxon>
        <taxon>Bacilli</taxon>
        <taxon>Bacillales</taxon>
        <taxon>Bacillaceae</taxon>
        <taxon>Alkalicoccobacillus</taxon>
    </lineage>
</organism>
<dbReference type="InterPro" id="IPR020846">
    <property type="entry name" value="MFS_dom"/>
</dbReference>
<evidence type="ECO:0000256" key="1">
    <source>
        <dbReference type="ARBA" id="ARBA00004651"/>
    </source>
</evidence>
<evidence type="ECO:0000256" key="6">
    <source>
        <dbReference type="ARBA" id="ARBA00023136"/>
    </source>
</evidence>